<comment type="catalytic activity">
    <reaction evidence="9">
        <text>L-aspartate + L-glutamine + ATP + H2O = L-asparagine + L-glutamate + AMP + diphosphate + H(+)</text>
        <dbReference type="Rhea" id="RHEA:12228"/>
        <dbReference type="ChEBI" id="CHEBI:15377"/>
        <dbReference type="ChEBI" id="CHEBI:15378"/>
        <dbReference type="ChEBI" id="CHEBI:29985"/>
        <dbReference type="ChEBI" id="CHEBI:29991"/>
        <dbReference type="ChEBI" id="CHEBI:30616"/>
        <dbReference type="ChEBI" id="CHEBI:33019"/>
        <dbReference type="ChEBI" id="CHEBI:58048"/>
        <dbReference type="ChEBI" id="CHEBI:58359"/>
        <dbReference type="ChEBI" id="CHEBI:456215"/>
        <dbReference type="EC" id="6.3.5.4"/>
    </reaction>
</comment>
<evidence type="ECO:0000256" key="10">
    <source>
        <dbReference type="SAM" id="MobiDB-lite"/>
    </source>
</evidence>
<evidence type="ECO:0000259" key="11">
    <source>
        <dbReference type="PROSITE" id="PS51278"/>
    </source>
</evidence>
<keyword evidence="3" id="KW-0436">Ligase</keyword>
<sequence length="566" mass="64471">MCGIWASFHAPGAAAAFPILSEIFSEPLQSRGPDKTLVVEHPQCWLAFFRLAFHDLSPRGDQPMVFFEGVYTYYLLANGEIYNYRELVQTFSLPMQSKNDCEVIYRLYDYFERDFSRVLQHLDGEYAIVLVKLRGDTLLDVVAARDPYGVRPLFYGLDLDQQKVYLSSLARGIPYQETHPFPPGTWMHVDAQFHTEWYAYHDYPDDFFRTADTSRLCSLLIQAVDKRRTGERPMACLLSGGLDSSLVCAIMVKILGVQDLHTFSIGMEGSTDLVYAAEVARFLGTHHNVVHFTAQEGVDAVDHVIEACETWDITTIRASVGQYLLAKHISETTDFKAILNGDGADEVAMGYLYWYQAPTRLDAHLESVHRLQEIHLYDGLRVDRCLGRFGLEARVPYLDRAWVDFMLRTPIASRMPSTQRMEKHLIREAFATHYPGLLPDSVLWRKKEAFSDGVSSPQQSWFRILQTEMEKRVGDKDMETNPLGFPEVPPTKEAWYYQKKFKEIFGHKPLIPAYWLPRWSGEIREPSARVLSVYSSSSSTTPSSSLPVSVSPEIQHGESSSDPSKT</sequence>
<evidence type="ECO:0000256" key="6">
    <source>
        <dbReference type="ARBA" id="ARBA00022840"/>
    </source>
</evidence>
<dbReference type="CDD" id="cd01991">
    <property type="entry name" value="Asn_synthase_B_C"/>
    <property type="match status" value="1"/>
</dbReference>
<evidence type="ECO:0000256" key="1">
    <source>
        <dbReference type="ARBA" id="ARBA00005187"/>
    </source>
</evidence>
<dbReference type="GO" id="GO:0006529">
    <property type="term" value="P:asparagine biosynthetic process"/>
    <property type="evidence" value="ECO:0007669"/>
    <property type="project" value="UniProtKB-KW"/>
</dbReference>
<evidence type="ECO:0000256" key="4">
    <source>
        <dbReference type="ARBA" id="ARBA00022605"/>
    </source>
</evidence>
<dbReference type="EC" id="6.3.5.4" evidence="2"/>
<comment type="pathway">
    <text evidence="1">Amino-acid biosynthesis; L-asparagine biosynthesis; L-asparagine from L-aspartate (L-Gln route): step 1/1.</text>
</comment>
<dbReference type="EMBL" id="MN740158">
    <property type="protein sequence ID" value="QHT90774.1"/>
    <property type="molecule type" value="Genomic_DNA"/>
</dbReference>
<dbReference type="Pfam" id="PF13537">
    <property type="entry name" value="GATase_7"/>
    <property type="match status" value="1"/>
</dbReference>
<keyword evidence="7" id="KW-0061">Asparagine biosynthesis</keyword>
<dbReference type="AlphaFoldDB" id="A0A6C0ICK5"/>
<dbReference type="Gene3D" id="3.40.50.620">
    <property type="entry name" value="HUPs"/>
    <property type="match status" value="1"/>
</dbReference>
<dbReference type="PANTHER" id="PTHR11772">
    <property type="entry name" value="ASPARAGINE SYNTHETASE"/>
    <property type="match status" value="1"/>
</dbReference>
<organism evidence="12">
    <name type="scientific">viral metagenome</name>
    <dbReference type="NCBI Taxonomy" id="1070528"/>
    <lineage>
        <taxon>unclassified sequences</taxon>
        <taxon>metagenomes</taxon>
        <taxon>organismal metagenomes</taxon>
    </lineage>
</organism>
<dbReference type="PIRSF" id="PIRSF001589">
    <property type="entry name" value="Asn_synthetase_glu-h"/>
    <property type="match status" value="1"/>
</dbReference>
<dbReference type="InterPro" id="IPR050795">
    <property type="entry name" value="Asn_Synthetase"/>
</dbReference>
<evidence type="ECO:0000256" key="8">
    <source>
        <dbReference type="ARBA" id="ARBA00030234"/>
    </source>
</evidence>
<dbReference type="PROSITE" id="PS51278">
    <property type="entry name" value="GATASE_TYPE_2"/>
    <property type="match status" value="1"/>
</dbReference>
<name>A0A6C0ICK5_9ZZZZ</name>
<feature type="compositionally biased region" description="Low complexity" evidence="10">
    <location>
        <begin position="534"/>
        <end position="552"/>
    </location>
</feature>
<dbReference type="InterPro" id="IPR014729">
    <property type="entry name" value="Rossmann-like_a/b/a_fold"/>
</dbReference>
<keyword evidence="5" id="KW-0547">Nucleotide-binding</keyword>
<reference evidence="12" key="1">
    <citation type="journal article" date="2020" name="Nature">
        <title>Giant virus diversity and host interactions through global metagenomics.</title>
        <authorList>
            <person name="Schulz F."/>
            <person name="Roux S."/>
            <person name="Paez-Espino D."/>
            <person name="Jungbluth S."/>
            <person name="Walsh D.A."/>
            <person name="Denef V.J."/>
            <person name="McMahon K.D."/>
            <person name="Konstantinidis K.T."/>
            <person name="Eloe-Fadrosh E.A."/>
            <person name="Kyrpides N.C."/>
            <person name="Woyke T."/>
        </authorList>
    </citation>
    <scope>NUCLEOTIDE SEQUENCE</scope>
    <source>
        <strain evidence="12">GVMAG-M-3300023184-71</strain>
    </source>
</reference>
<dbReference type="PANTHER" id="PTHR11772:SF23">
    <property type="entry name" value="ASPARAGINE SYNTHETASE [GLUTAMINE-HYDROLYZING]"/>
    <property type="match status" value="1"/>
</dbReference>
<evidence type="ECO:0000256" key="9">
    <source>
        <dbReference type="ARBA" id="ARBA00048741"/>
    </source>
</evidence>
<evidence type="ECO:0000256" key="5">
    <source>
        <dbReference type="ARBA" id="ARBA00022741"/>
    </source>
</evidence>
<dbReference type="InterPro" id="IPR017932">
    <property type="entry name" value="GATase_2_dom"/>
</dbReference>
<evidence type="ECO:0000313" key="12">
    <source>
        <dbReference type="EMBL" id="QHT90774.1"/>
    </source>
</evidence>
<keyword evidence="6" id="KW-0067">ATP-binding</keyword>
<feature type="domain" description="Glutamine amidotransferase type-2" evidence="11">
    <location>
        <begin position="2"/>
        <end position="192"/>
    </location>
</feature>
<dbReference type="SUPFAM" id="SSF56235">
    <property type="entry name" value="N-terminal nucleophile aminohydrolases (Ntn hydrolases)"/>
    <property type="match status" value="1"/>
</dbReference>
<dbReference type="GO" id="GO:0004066">
    <property type="term" value="F:asparagine synthase (glutamine-hydrolyzing) activity"/>
    <property type="evidence" value="ECO:0007669"/>
    <property type="project" value="UniProtKB-EC"/>
</dbReference>
<evidence type="ECO:0000256" key="3">
    <source>
        <dbReference type="ARBA" id="ARBA00022598"/>
    </source>
</evidence>
<evidence type="ECO:0000256" key="2">
    <source>
        <dbReference type="ARBA" id="ARBA00012737"/>
    </source>
</evidence>
<dbReference type="InterPro" id="IPR006426">
    <property type="entry name" value="Asn_synth_AEB"/>
</dbReference>
<evidence type="ECO:0000256" key="7">
    <source>
        <dbReference type="ARBA" id="ARBA00022888"/>
    </source>
</evidence>
<proteinExistence type="predicted"/>
<feature type="region of interest" description="Disordered" evidence="10">
    <location>
        <begin position="534"/>
        <end position="566"/>
    </location>
</feature>
<dbReference type="GO" id="GO:0005524">
    <property type="term" value="F:ATP binding"/>
    <property type="evidence" value="ECO:0007669"/>
    <property type="project" value="UniProtKB-KW"/>
</dbReference>
<keyword evidence="4" id="KW-0028">Amino-acid biosynthesis</keyword>
<feature type="compositionally biased region" description="Polar residues" evidence="10">
    <location>
        <begin position="557"/>
        <end position="566"/>
    </location>
</feature>
<dbReference type="GO" id="GO:0005829">
    <property type="term" value="C:cytosol"/>
    <property type="evidence" value="ECO:0007669"/>
    <property type="project" value="TreeGrafter"/>
</dbReference>
<dbReference type="SUPFAM" id="SSF52402">
    <property type="entry name" value="Adenine nucleotide alpha hydrolases-like"/>
    <property type="match status" value="1"/>
</dbReference>
<dbReference type="Gene3D" id="3.60.20.10">
    <property type="entry name" value="Glutamine Phosphoribosylpyrophosphate, subunit 1, domain 1"/>
    <property type="match status" value="1"/>
</dbReference>
<dbReference type="Pfam" id="PF00733">
    <property type="entry name" value="Asn_synthase"/>
    <property type="match status" value="2"/>
</dbReference>
<protein>
    <recommendedName>
        <fullName evidence="2">asparagine synthase (glutamine-hydrolyzing)</fullName>
        <ecNumber evidence="2">6.3.5.4</ecNumber>
    </recommendedName>
    <alternativeName>
        <fullName evidence="8">Glutamine-dependent asparagine synthetase</fullName>
    </alternativeName>
</protein>
<dbReference type="InterPro" id="IPR029055">
    <property type="entry name" value="Ntn_hydrolases_N"/>
</dbReference>
<accession>A0A6C0ICK5</accession>
<dbReference type="InterPro" id="IPR001962">
    <property type="entry name" value="Asn_synthase"/>
</dbReference>